<keyword evidence="1" id="KW-1133">Transmembrane helix</keyword>
<feature type="transmembrane region" description="Helical" evidence="1">
    <location>
        <begin position="103"/>
        <end position="124"/>
    </location>
</feature>
<keyword evidence="1" id="KW-0812">Transmembrane</keyword>
<sequence>PGSVTSPSLRKLSSVQVILCVSVCYKPSTESSVNSPTLKQPLKLCVRVIMAQVSTLVQEVLSRKSAGQTIASCKKWAVFIILFIAVLVHDLKDGGNLSGRSKLWWWTCLVLCVIATVILVKLILSYIINFFTLNAIEVNDKQRSLFSINETDVGFKPATPKKLNSTPVVDKSVSLSSLFNATLRGSSPMSPPAAVSPVNMSTASWSNLSYQGSPSLQSPGSSATSPAGLNFSMSSNSSGSATANSWAFHCNQLSLLNSSYNVMTSPQQHSFSPSQLSESLLGHRVGSNTGSPVSPNVYGSPITDEAGLHNYLQQHKEREKLRQIMSQSESNNNMNSSLWAYGSPPLLQLSDHGNILRKNVYQAATKDIGQETNSEDSKSDDSKASTLCSSSVSKIWRKRNVTPEQLFQFTENLRIWMSTNLLVPLVQDIDSTNKALRAAAPEIQIGCVGVDKLKKTAQNISGLKQLADVVPFLDVTIHQDYLVHRLRELSAGGAISAYRWNGGSSTFNGKPWKEEYPTDTAILLHLFAMYMDRQLPPDIQQPEGRMFSSTHVIKAPEKPVKPTTRPLLYFSQINPPHVKVVLPPDEECEVGSGRNNFTHALLLFVHHVTHQQHSRIANINLTMSGVNLSWVVRSS</sequence>
<evidence type="ECO:0000313" key="2">
    <source>
        <dbReference type="EMBL" id="KAK8728679.1"/>
    </source>
</evidence>
<keyword evidence="3" id="KW-1185">Reference proteome</keyword>
<accession>A0AAW0WLL4</accession>
<evidence type="ECO:0008006" key="4">
    <source>
        <dbReference type="Google" id="ProtNLM"/>
    </source>
</evidence>
<dbReference type="Proteomes" id="UP001445076">
    <property type="component" value="Unassembled WGS sequence"/>
</dbReference>
<dbReference type="PANTHER" id="PTHR21780:SF0">
    <property type="entry name" value="TRANSMEMBRANE PROTEIN 209"/>
    <property type="match status" value="1"/>
</dbReference>
<protein>
    <recommendedName>
        <fullName evidence="4">Transmembrane protein 209</fullName>
    </recommendedName>
</protein>
<evidence type="ECO:0000313" key="3">
    <source>
        <dbReference type="Proteomes" id="UP001445076"/>
    </source>
</evidence>
<reference evidence="2 3" key="1">
    <citation type="journal article" date="2024" name="BMC Genomics">
        <title>Genome assembly of redclaw crayfish (Cherax quadricarinatus) provides insights into its immune adaptation and hypoxia tolerance.</title>
        <authorList>
            <person name="Liu Z."/>
            <person name="Zheng J."/>
            <person name="Li H."/>
            <person name="Fang K."/>
            <person name="Wang S."/>
            <person name="He J."/>
            <person name="Zhou D."/>
            <person name="Weng S."/>
            <person name="Chi M."/>
            <person name="Gu Z."/>
            <person name="He J."/>
            <person name="Li F."/>
            <person name="Wang M."/>
        </authorList>
    </citation>
    <scope>NUCLEOTIDE SEQUENCE [LARGE SCALE GENOMIC DNA]</scope>
    <source>
        <strain evidence="2">ZL_2023a</strain>
    </source>
</reference>
<feature type="transmembrane region" description="Helical" evidence="1">
    <location>
        <begin position="73"/>
        <end position="91"/>
    </location>
</feature>
<evidence type="ECO:0000256" key="1">
    <source>
        <dbReference type="SAM" id="Phobius"/>
    </source>
</evidence>
<dbReference type="PANTHER" id="PTHR21780">
    <property type="entry name" value="TRANSMEMBRANE PROTEIN 209"/>
    <property type="match status" value="1"/>
</dbReference>
<dbReference type="Pfam" id="PF09786">
    <property type="entry name" value="CytochromB561_N"/>
    <property type="match status" value="1"/>
</dbReference>
<dbReference type="InterPro" id="IPR019176">
    <property type="entry name" value="Cytochrome_B561-rel"/>
</dbReference>
<dbReference type="GO" id="GO:0016020">
    <property type="term" value="C:membrane"/>
    <property type="evidence" value="ECO:0007669"/>
    <property type="project" value="TreeGrafter"/>
</dbReference>
<organism evidence="2 3">
    <name type="scientific">Cherax quadricarinatus</name>
    <name type="common">Australian red claw crayfish</name>
    <dbReference type="NCBI Taxonomy" id="27406"/>
    <lineage>
        <taxon>Eukaryota</taxon>
        <taxon>Metazoa</taxon>
        <taxon>Ecdysozoa</taxon>
        <taxon>Arthropoda</taxon>
        <taxon>Crustacea</taxon>
        <taxon>Multicrustacea</taxon>
        <taxon>Malacostraca</taxon>
        <taxon>Eumalacostraca</taxon>
        <taxon>Eucarida</taxon>
        <taxon>Decapoda</taxon>
        <taxon>Pleocyemata</taxon>
        <taxon>Astacidea</taxon>
        <taxon>Parastacoidea</taxon>
        <taxon>Parastacidae</taxon>
        <taxon>Cherax</taxon>
    </lineage>
</organism>
<dbReference type="EMBL" id="JARKIK010000071">
    <property type="protein sequence ID" value="KAK8728679.1"/>
    <property type="molecule type" value="Genomic_DNA"/>
</dbReference>
<gene>
    <name evidence="2" type="ORF">OTU49_009089</name>
</gene>
<keyword evidence="1" id="KW-0472">Membrane</keyword>
<name>A0AAW0WLL4_CHEQU</name>
<comment type="caution">
    <text evidence="2">The sequence shown here is derived from an EMBL/GenBank/DDBJ whole genome shotgun (WGS) entry which is preliminary data.</text>
</comment>
<dbReference type="AlphaFoldDB" id="A0AAW0WLL4"/>
<feature type="non-terminal residue" evidence="2">
    <location>
        <position position="1"/>
    </location>
</feature>
<proteinExistence type="predicted"/>